<dbReference type="PROSITE" id="PS50181">
    <property type="entry name" value="FBOX"/>
    <property type="match status" value="1"/>
</dbReference>
<evidence type="ECO:0000256" key="1">
    <source>
        <dbReference type="SAM" id="SignalP"/>
    </source>
</evidence>
<dbReference type="InterPro" id="IPR015915">
    <property type="entry name" value="Kelch-typ_b-propeller"/>
</dbReference>
<reference evidence="3" key="1">
    <citation type="journal article" date="2014" name="Nat. Genet.">
        <title>The genome of the stress-tolerant wild tomato species Solanum pennellii.</title>
        <authorList>
            <person name="Bolger A."/>
            <person name="Scossa F."/>
            <person name="Bolger M.E."/>
            <person name="Lanz C."/>
            <person name="Maumus F."/>
            <person name="Tohge T."/>
            <person name="Quesneville H."/>
            <person name="Alseekh S."/>
            <person name="Sorensen I."/>
            <person name="Lichtenstein G."/>
            <person name="Fich E.A."/>
            <person name="Conte M."/>
            <person name="Keller H."/>
            <person name="Schneeberger K."/>
            <person name="Schwacke R."/>
            <person name="Ofner I."/>
            <person name="Vrebalov J."/>
            <person name="Xu Y."/>
            <person name="Osorio S."/>
            <person name="Aflitos S.A."/>
            <person name="Schijlen E."/>
            <person name="Jimenez-Gomez J.M."/>
            <person name="Ryngajllo M."/>
            <person name="Kimura S."/>
            <person name="Kumar R."/>
            <person name="Koenig D."/>
            <person name="Headland L.R."/>
            <person name="Maloof J.N."/>
            <person name="Sinha N."/>
            <person name="van Ham R.C."/>
            <person name="Lankhorst R.K."/>
            <person name="Mao L."/>
            <person name="Vogel A."/>
            <person name="Arsova B."/>
            <person name="Panstruga R."/>
            <person name="Fei Z."/>
            <person name="Rose J.K."/>
            <person name="Zamir D."/>
            <person name="Carrari F."/>
            <person name="Giovannoni J.J."/>
            <person name="Weigel D."/>
            <person name="Usadel B."/>
            <person name="Fernie A.R."/>
        </authorList>
    </citation>
    <scope>NUCLEOTIDE SEQUENCE [LARGE SCALE GENOMIC DNA]</scope>
    <source>
        <strain evidence="3">cv. LA0716</strain>
    </source>
</reference>
<feature type="chain" id="PRO_5045744088" evidence="1">
    <location>
        <begin position="19"/>
        <end position="358"/>
    </location>
</feature>
<dbReference type="NCBIfam" id="TIGR01640">
    <property type="entry name" value="F_box_assoc_1"/>
    <property type="match status" value="1"/>
</dbReference>
<dbReference type="PANTHER" id="PTHR31672:SF13">
    <property type="entry name" value="F-BOX PROTEIN CPR30-LIKE"/>
    <property type="match status" value="1"/>
</dbReference>
<dbReference type="CDD" id="cd22157">
    <property type="entry name" value="F-box_AtFBW1-like"/>
    <property type="match status" value="1"/>
</dbReference>
<dbReference type="InterPro" id="IPR050796">
    <property type="entry name" value="SCF_F-box_component"/>
</dbReference>
<evidence type="ECO:0000259" key="2">
    <source>
        <dbReference type="PROSITE" id="PS50181"/>
    </source>
</evidence>
<sequence>MFICFLYLLALTFFQIKNLRLFARKFNGENSTSSHQNPNLSNPANPCMPTEIFVEILSRVPVKSLLKFRCVSKSWLALISSPEFIKSHLSLSASNNMQECNLDYLMKNLEVSFLFEGSVNGLICLVNRAKKIYIWNPTIRKYKKLRDYKIESWHFGRFVYGFGYDKLRDDYKVVLYNFHEVAIYSLKSDCWRRINHPPNGGRFINTGKFLNGKLYWASVVDVDMERVWSITSFDLNDEKWRKVEEPPCGNDIFVLGALESNLSIMICSRTTNVDVWVMKEYECKESWTKTFTISCSLDRAEYFLAQSFYLTKRGEFFIMSRPYHMIYEPSDNSIRYLDLKTFDYDLLADFYVQTLVCP</sequence>
<dbReference type="Proteomes" id="UP000694930">
    <property type="component" value="Chromosome 10"/>
</dbReference>
<feature type="signal peptide" evidence="1">
    <location>
        <begin position="1"/>
        <end position="18"/>
    </location>
</feature>
<dbReference type="InterPro" id="IPR036047">
    <property type="entry name" value="F-box-like_dom_sf"/>
</dbReference>
<dbReference type="Gene3D" id="2.120.10.80">
    <property type="entry name" value="Kelch-type beta propeller"/>
    <property type="match status" value="1"/>
</dbReference>
<dbReference type="PANTHER" id="PTHR31672">
    <property type="entry name" value="BNACNNG10540D PROTEIN"/>
    <property type="match status" value="1"/>
</dbReference>
<dbReference type="InterPro" id="IPR013187">
    <property type="entry name" value="F-box-assoc_dom_typ3"/>
</dbReference>
<keyword evidence="1" id="KW-0732">Signal</keyword>
<dbReference type="Pfam" id="PF00646">
    <property type="entry name" value="F-box"/>
    <property type="match status" value="1"/>
</dbReference>
<dbReference type="InterPro" id="IPR001810">
    <property type="entry name" value="F-box_dom"/>
</dbReference>
<proteinExistence type="predicted"/>
<dbReference type="Pfam" id="PF08268">
    <property type="entry name" value="FBA_3"/>
    <property type="match status" value="1"/>
</dbReference>
<feature type="domain" description="F-box" evidence="2">
    <location>
        <begin position="48"/>
        <end position="88"/>
    </location>
</feature>
<gene>
    <name evidence="4" type="primary">LOC107002015</name>
</gene>
<reference evidence="4" key="2">
    <citation type="submission" date="2025-08" db="UniProtKB">
        <authorList>
            <consortium name="RefSeq"/>
        </authorList>
    </citation>
    <scope>IDENTIFICATION</scope>
</reference>
<dbReference type="SMART" id="SM00256">
    <property type="entry name" value="FBOX"/>
    <property type="match status" value="1"/>
</dbReference>
<dbReference type="SUPFAM" id="SSF81383">
    <property type="entry name" value="F-box domain"/>
    <property type="match status" value="1"/>
</dbReference>
<keyword evidence="3" id="KW-1185">Reference proteome</keyword>
<evidence type="ECO:0000313" key="3">
    <source>
        <dbReference type="Proteomes" id="UP000694930"/>
    </source>
</evidence>
<protein>
    <submittedName>
        <fullName evidence="4">F-box/kelch-repeat protein At3g23880-like</fullName>
    </submittedName>
</protein>
<dbReference type="GeneID" id="107002015"/>
<dbReference type="InterPro" id="IPR011043">
    <property type="entry name" value="Gal_Oxase/kelch_b-propeller"/>
</dbReference>
<dbReference type="SUPFAM" id="SSF50965">
    <property type="entry name" value="Galactose oxidase, central domain"/>
    <property type="match status" value="1"/>
</dbReference>
<dbReference type="RefSeq" id="XP_015055434.1">
    <property type="nucleotide sequence ID" value="XM_015199948.2"/>
</dbReference>
<accession>A0ABM1FDQ2</accession>
<dbReference type="Gene3D" id="1.20.1280.50">
    <property type="match status" value="1"/>
</dbReference>
<dbReference type="InterPro" id="IPR017451">
    <property type="entry name" value="F-box-assoc_interact_dom"/>
</dbReference>
<evidence type="ECO:0000313" key="4">
    <source>
        <dbReference type="RefSeq" id="XP_015055434.1"/>
    </source>
</evidence>
<name>A0ABM1FDQ2_SOLPN</name>
<organism evidence="3 4">
    <name type="scientific">Solanum pennellii</name>
    <name type="common">Tomato</name>
    <name type="synonym">Lycopersicon pennellii</name>
    <dbReference type="NCBI Taxonomy" id="28526"/>
    <lineage>
        <taxon>Eukaryota</taxon>
        <taxon>Viridiplantae</taxon>
        <taxon>Streptophyta</taxon>
        <taxon>Embryophyta</taxon>
        <taxon>Tracheophyta</taxon>
        <taxon>Spermatophyta</taxon>
        <taxon>Magnoliopsida</taxon>
        <taxon>eudicotyledons</taxon>
        <taxon>Gunneridae</taxon>
        <taxon>Pentapetalae</taxon>
        <taxon>asterids</taxon>
        <taxon>lamiids</taxon>
        <taxon>Solanales</taxon>
        <taxon>Solanaceae</taxon>
        <taxon>Solanoideae</taxon>
        <taxon>Solaneae</taxon>
        <taxon>Solanum</taxon>
        <taxon>Solanum subgen. Lycopersicon</taxon>
    </lineage>
</organism>